<dbReference type="InterPro" id="IPR013830">
    <property type="entry name" value="SGNH_hydro"/>
</dbReference>
<comment type="caution">
    <text evidence="2">The sequence shown here is derived from an EMBL/GenBank/DDBJ whole genome shotgun (WGS) entry which is preliminary data.</text>
</comment>
<proteinExistence type="predicted"/>
<dbReference type="InterPro" id="IPR051532">
    <property type="entry name" value="Ester_Hydrolysis_Enzymes"/>
</dbReference>
<dbReference type="RefSeq" id="WP_169505286.1">
    <property type="nucleotide sequence ID" value="NZ_JABBPN010000010.1"/>
</dbReference>
<dbReference type="EMBL" id="JABBPN010000010">
    <property type="protein sequence ID" value="NMO96496.1"/>
    <property type="molecule type" value="Genomic_DNA"/>
</dbReference>
<feature type="domain" description="SGNH hydrolase-type esterase" evidence="1">
    <location>
        <begin position="7"/>
        <end position="192"/>
    </location>
</feature>
<accession>A0A848M783</accession>
<dbReference type="PANTHER" id="PTHR30383">
    <property type="entry name" value="THIOESTERASE 1/PROTEASE 1/LYSOPHOSPHOLIPASE L1"/>
    <property type="match status" value="1"/>
</dbReference>
<dbReference type="InterPro" id="IPR036514">
    <property type="entry name" value="SGNH_hydro_sf"/>
</dbReference>
<dbReference type="SUPFAM" id="SSF52266">
    <property type="entry name" value="SGNH hydrolase"/>
    <property type="match status" value="1"/>
</dbReference>
<name>A0A848M783_PAELE</name>
<organism evidence="2 3">
    <name type="scientific">Paenibacillus lemnae</name>
    <dbReference type="NCBI Taxonomy" id="1330551"/>
    <lineage>
        <taxon>Bacteria</taxon>
        <taxon>Bacillati</taxon>
        <taxon>Bacillota</taxon>
        <taxon>Bacilli</taxon>
        <taxon>Bacillales</taxon>
        <taxon>Paenibacillaceae</taxon>
        <taxon>Paenibacillus</taxon>
    </lineage>
</organism>
<protein>
    <submittedName>
        <fullName evidence="2">Lysophospholipase</fullName>
    </submittedName>
</protein>
<dbReference type="GO" id="GO:0004622">
    <property type="term" value="F:phosphatidylcholine lysophospholipase activity"/>
    <property type="evidence" value="ECO:0007669"/>
    <property type="project" value="TreeGrafter"/>
</dbReference>
<gene>
    <name evidence="2" type="ORF">HII30_12010</name>
</gene>
<reference evidence="2 3" key="1">
    <citation type="submission" date="2020-04" db="EMBL/GenBank/DDBJ databases">
        <title>Paenibacillus algicola sp. nov., a novel marine bacterium producing alginate lyase.</title>
        <authorList>
            <person name="Huang H."/>
        </authorList>
    </citation>
    <scope>NUCLEOTIDE SEQUENCE [LARGE SCALE GENOMIC DNA]</scope>
    <source>
        <strain evidence="2 3">L7-75</strain>
    </source>
</reference>
<dbReference type="PANTHER" id="PTHR30383:SF5">
    <property type="entry name" value="SGNH HYDROLASE-TYPE ESTERASE DOMAIN-CONTAINING PROTEIN"/>
    <property type="match status" value="1"/>
</dbReference>
<evidence type="ECO:0000313" key="3">
    <source>
        <dbReference type="Proteomes" id="UP000565468"/>
    </source>
</evidence>
<evidence type="ECO:0000313" key="2">
    <source>
        <dbReference type="EMBL" id="NMO96496.1"/>
    </source>
</evidence>
<dbReference type="AlphaFoldDB" id="A0A848M783"/>
<evidence type="ECO:0000259" key="1">
    <source>
        <dbReference type="Pfam" id="PF13472"/>
    </source>
</evidence>
<dbReference type="Pfam" id="PF13472">
    <property type="entry name" value="Lipase_GDSL_2"/>
    <property type="match status" value="1"/>
</dbReference>
<dbReference type="Proteomes" id="UP000565468">
    <property type="component" value="Unassembled WGS sequence"/>
</dbReference>
<keyword evidence="3" id="KW-1185">Reference proteome</keyword>
<dbReference type="Gene3D" id="3.40.50.1110">
    <property type="entry name" value="SGNH hydrolase"/>
    <property type="match status" value="1"/>
</dbReference>
<sequence>MVYNYTAVGDSLTFGIGALPGSGFVPLYRRYAEDHLQKFVAYENLGVLGLTSSALHDRVLHHPVFREHLKSAQIITVSVGGNDLIRAVKMSGGRADHAALDQALARSRVHLSGIVREIRRLKTGSTDPYILRAVGLYNPYPSWSEAAGYVNRMNQFLGNLVPTAEIYDLFLGQERELLSLDGVHPNTKGHRVIAEQLNAMGFVSLHH</sequence>